<feature type="transmembrane region" description="Helical" evidence="7">
    <location>
        <begin position="378"/>
        <end position="397"/>
    </location>
</feature>
<dbReference type="Proteomes" id="UP000596660">
    <property type="component" value="Unplaced"/>
</dbReference>
<dbReference type="GO" id="GO:0006857">
    <property type="term" value="P:oligopeptide transport"/>
    <property type="evidence" value="ECO:0007669"/>
    <property type="project" value="InterPro"/>
</dbReference>
<feature type="compositionally biased region" description="Basic and acidic residues" evidence="6">
    <location>
        <begin position="1"/>
        <end position="17"/>
    </location>
</feature>
<feature type="transmembrane region" description="Helical" evidence="7">
    <location>
        <begin position="498"/>
        <end position="521"/>
    </location>
</feature>
<comment type="similarity">
    <text evidence="2">Belongs to the major facilitator superfamily. Proton-dependent oligopeptide transporter (POT/PTR) (TC 2.A.17) family.</text>
</comment>
<reference evidence="8" key="1">
    <citation type="journal article" date="2017" name="Nature">
        <title>The genome of Chenopodium quinoa.</title>
        <authorList>
            <person name="Jarvis D.E."/>
            <person name="Ho Y.S."/>
            <person name="Lightfoot D.J."/>
            <person name="Schmoeckel S.M."/>
            <person name="Li B."/>
            <person name="Borm T.J.A."/>
            <person name="Ohyanagi H."/>
            <person name="Mineta K."/>
            <person name="Michell C.T."/>
            <person name="Saber N."/>
            <person name="Kharbatia N.M."/>
            <person name="Rupper R.R."/>
            <person name="Sharp A.R."/>
            <person name="Dally N."/>
            <person name="Boughton B.A."/>
            <person name="Woo Y.H."/>
            <person name="Gao G."/>
            <person name="Schijlen E.G.W.M."/>
            <person name="Guo X."/>
            <person name="Momin A.A."/>
            <person name="Negrao S."/>
            <person name="Al-Babili S."/>
            <person name="Gehring C."/>
            <person name="Roessner U."/>
            <person name="Jung C."/>
            <person name="Murphy K."/>
            <person name="Arold S.T."/>
            <person name="Gojobori T."/>
            <person name="van der Linden C.G."/>
            <person name="van Loo E.N."/>
            <person name="Jellen E.N."/>
            <person name="Maughan P.J."/>
            <person name="Tester M."/>
        </authorList>
    </citation>
    <scope>NUCLEOTIDE SEQUENCE [LARGE SCALE GENOMIC DNA]</scope>
    <source>
        <strain evidence="8">cv. PI 614886</strain>
    </source>
</reference>
<feature type="region of interest" description="Disordered" evidence="6">
    <location>
        <begin position="588"/>
        <end position="608"/>
    </location>
</feature>
<dbReference type="SUPFAM" id="SSF103473">
    <property type="entry name" value="MFS general substrate transporter"/>
    <property type="match status" value="1"/>
</dbReference>
<dbReference type="InterPro" id="IPR036259">
    <property type="entry name" value="MFS_trans_sf"/>
</dbReference>
<feature type="transmembrane region" description="Helical" evidence="7">
    <location>
        <begin position="101"/>
        <end position="124"/>
    </location>
</feature>
<comment type="subcellular location">
    <subcellularLocation>
        <location evidence="1">Membrane</location>
        <topology evidence="1">Multi-pass membrane protein</topology>
    </subcellularLocation>
</comment>
<evidence type="ECO:0000256" key="3">
    <source>
        <dbReference type="ARBA" id="ARBA00022692"/>
    </source>
</evidence>
<dbReference type="Gramene" id="AUR62016507-RA">
    <property type="protein sequence ID" value="AUR62016507-RA:cds"/>
    <property type="gene ID" value="AUR62016507"/>
</dbReference>
<evidence type="ECO:0000256" key="7">
    <source>
        <dbReference type="SAM" id="Phobius"/>
    </source>
</evidence>
<dbReference type="OrthoDB" id="8904098at2759"/>
<feature type="transmembrane region" description="Helical" evidence="7">
    <location>
        <begin position="76"/>
        <end position="94"/>
    </location>
</feature>
<dbReference type="PROSITE" id="PS01022">
    <property type="entry name" value="PTR2_1"/>
    <property type="match status" value="1"/>
</dbReference>
<dbReference type="Pfam" id="PF00854">
    <property type="entry name" value="PTR2"/>
    <property type="match status" value="1"/>
</dbReference>
<feature type="transmembrane region" description="Helical" evidence="7">
    <location>
        <begin position="225"/>
        <end position="246"/>
    </location>
</feature>
<keyword evidence="3 7" id="KW-0812">Transmembrane</keyword>
<proteinExistence type="inferred from homology"/>
<dbReference type="SMR" id="A0A803LNH8"/>
<dbReference type="EnsemblPlants" id="AUR62016507-RA">
    <property type="protein sequence ID" value="AUR62016507-RA:cds"/>
    <property type="gene ID" value="AUR62016507"/>
</dbReference>
<sequence>MESSSDEERKINGHHQNEEDEEQDPSKRKKGGFITMPFIIANESFEKVASYGLTPNMILYLMKDYKMSLAKGQNLLFFWSAATNFFPLIGAFVADSYLGRFLTIGIGSIISLLGMILIWLTTVIPHAKPPPCNPLANNCQSPTTGQYALLVFAFLLMSLGAGGVRPCSQAFGADQVDRREDPKNKRVLETFFSWYYACACLSVVIALTVIVYIQDTFGWRIGFGLPAILMFLSGLSFFLASPYYVISKVKKSLLTGLVQAAVASFRNRKMTLPPQGSSVQYYHRKDSTTAVPSDRLRCLNKACIIQDPSQDIGPDGLAKNSWKLCTVEEVEELKSLIRVLPIWSTGVIMSLHTNLGSFGLLQAKTMDRHLGPTFEVPAASFSTFLIIVIVLWIPLYDRVILPVASKIRGKPARLGVKMRMGIGLFCAFMSMFVAGTVENIRRRRAISQGFANNPDGVLHMSAFWLVVQHCFSGLAEAFNGIGQTEFYYSEMPKSMSSIATCLFGVGMAIASLLGSVILNLVDDITKHGGKDSWVSSNINKGHYDYFYWLIATICFLNILYFVFCSWAYGPVEERQKKVDDEEKLAMLKSTSQHQKEDSKEAFDVLKLN</sequence>
<dbReference type="CDD" id="cd17416">
    <property type="entry name" value="MFS_NPF1_2"/>
    <property type="match status" value="1"/>
</dbReference>
<dbReference type="GO" id="GO:0022857">
    <property type="term" value="F:transmembrane transporter activity"/>
    <property type="evidence" value="ECO:0007669"/>
    <property type="project" value="InterPro"/>
</dbReference>
<dbReference type="KEGG" id="cqi:110703396"/>
<feature type="transmembrane region" description="Helical" evidence="7">
    <location>
        <begin position="418"/>
        <end position="437"/>
    </location>
</feature>
<dbReference type="GeneID" id="110703396"/>
<feature type="transmembrane region" description="Helical" evidence="7">
    <location>
        <begin position="545"/>
        <end position="568"/>
    </location>
</feature>
<evidence type="ECO:0000256" key="6">
    <source>
        <dbReference type="SAM" id="MobiDB-lite"/>
    </source>
</evidence>
<keyword evidence="5 7" id="KW-0472">Membrane</keyword>
<evidence type="ECO:0000256" key="1">
    <source>
        <dbReference type="ARBA" id="ARBA00004141"/>
    </source>
</evidence>
<evidence type="ECO:0000313" key="8">
    <source>
        <dbReference type="EnsemblPlants" id="AUR62016507-RA:cds"/>
    </source>
</evidence>
<accession>A0A803LNH8</accession>
<gene>
    <name evidence="8" type="primary">LOC110703396</name>
</gene>
<organism evidence="8 9">
    <name type="scientific">Chenopodium quinoa</name>
    <name type="common">Quinoa</name>
    <dbReference type="NCBI Taxonomy" id="63459"/>
    <lineage>
        <taxon>Eukaryota</taxon>
        <taxon>Viridiplantae</taxon>
        <taxon>Streptophyta</taxon>
        <taxon>Embryophyta</taxon>
        <taxon>Tracheophyta</taxon>
        <taxon>Spermatophyta</taxon>
        <taxon>Magnoliopsida</taxon>
        <taxon>eudicotyledons</taxon>
        <taxon>Gunneridae</taxon>
        <taxon>Pentapetalae</taxon>
        <taxon>Caryophyllales</taxon>
        <taxon>Chenopodiaceae</taxon>
        <taxon>Chenopodioideae</taxon>
        <taxon>Atripliceae</taxon>
        <taxon>Chenopodium</taxon>
    </lineage>
</organism>
<reference evidence="8" key="2">
    <citation type="submission" date="2021-03" db="UniProtKB">
        <authorList>
            <consortium name="EnsemblPlants"/>
        </authorList>
    </citation>
    <scope>IDENTIFICATION</scope>
</reference>
<evidence type="ECO:0000256" key="2">
    <source>
        <dbReference type="ARBA" id="ARBA00005982"/>
    </source>
</evidence>
<dbReference type="InterPro" id="IPR018456">
    <property type="entry name" value="PTR2_symporter_CS"/>
</dbReference>
<dbReference type="Gene3D" id="1.20.1250.20">
    <property type="entry name" value="MFS general substrate transporter like domains"/>
    <property type="match status" value="1"/>
</dbReference>
<feature type="transmembrane region" description="Helical" evidence="7">
    <location>
        <begin position="144"/>
        <end position="164"/>
    </location>
</feature>
<dbReference type="OMA" id="YLICSWA"/>
<name>A0A803LNH8_CHEQI</name>
<evidence type="ECO:0000313" key="9">
    <source>
        <dbReference type="Proteomes" id="UP000596660"/>
    </source>
</evidence>
<feature type="region of interest" description="Disordered" evidence="6">
    <location>
        <begin position="1"/>
        <end position="30"/>
    </location>
</feature>
<feature type="transmembrane region" description="Helical" evidence="7">
    <location>
        <begin position="193"/>
        <end position="213"/>
    </location>
</feature>
<evidence type="ECO:0000256" key="5">
    <source>
        <dbReference type="ARBA" id="ARBA00023136"/>
    </source>
</evidence>
<dbReference type="AlphaFoldDB" id="A0A803LNH8"/>
<dbReference type="GO" id="GO:0016020">
    <property type="term" value="C:membrane"/>
    <property type="evidence" value="ECO:0007669"/>
    <property type="project" value="UniProtKB-SubCell"/>
</dbReference>
<protein>
    <submittedName>
        <fullName evidence="8">Uncharacterized protein</fullName>
    </submittedName>
</protein>
<dbReference type="PANTHER" id="PTHR11654">
    <property type="entry name" value="OLIGOPEPTIDE TRANSPORTER-RELATED"/>
    <property type="match status" value="1"/>
</dbReference>
<evidence type="ECO:0000256" key="4">
    <source>
        <dbReference type="ARBA" id="ARBA00022989"/>
    </source>
</evidence>
<feature type="compositionally biased region" description="Basic and acidic residues" evidence="6">
    <location>
        <begin position="593"/>
        <end position="608"/>
    </location>
</feature>
<keyword evidence="4 7" id="KW-1133">Transmembrane helix</keyword>
<keyword evidence="9" id="KW-1185">Reference proteome</keyword>
<dbReference type="InterPro" id="IPR000109">
    <property type="entry name" value="POT_fam"/>
</dbReference>
<dbReference type="RefSeq" id="XP_021736892.1">
    <property type="nucleotide sequence ID" value="XM_021881200.1"/>
</dbReference>